<dbReference type="PANTHER" id="PTHR24198">
    <property type="entry name" value="ANKYRIN REPEAT AND PROTEIN KINASE DOMAIN-CONTAINING PROTEIN"/>
    <property type="match status" value="1"/>
</dbReference>
<dbReference type="GO" id="GO:0006629">
    <property type="term" value="P:lipid metabolic process"/>
    <property type="evidence" value="ECO:0007669"/>
    <property type="project" value="InterPro"/>
</dbReference>
<dbReference type="InterPro" id="IPR004331">
    <property type="entry name" value="SPX_dom"/>
</dbReference>
<feature type="repeat" description="ANK" evidence="3">
    <location>
        <begin position="463"/>
        <end position="495"/>
    </location>
</feature>
<evidence type="ECO:0000256" key="3">
    <source>
        <dbReference type="PROSITE-ProRule" id="PRU00023"/>
    </source>
</evidence>
<feature type="repeat" description="ANK" evidence="3">
    <location>
        <begin position="428"/>
        <end position="461"/>
    </location>
</feature>
<keyword evidence="8" id="KW-1185">Reference proteome</keyword>
<dbReference type="Pfam" id="PF03009">
    <property type="entry name" value="GDPD"/>
    <property type="match status" value="1"/>
</dbReference>
<dbReference type="InterPro" id="IPR017946">
    <property type="entry name" value="PLC-like_Pdiesterase_TIM-brl"/>
</dbReference>
<evidence type="ECO:0000256" key="4">
    <source>
        <dbReference type="SAM" id="MobiDB-lite"/>
    </source>
</evidence>
<evidence type="ECO:0000256" key="1">
    <source>
        <dbReference type="ARBA" id="ARBA00022737"/>
    </source>
</evidence>
<accession>A0A6G1H563</accession>
<dbReference type="InterPro" id="IPR030395">
    <property type="entry name" value="GP_PDE_dom"/>
</dbReference>
<dbReference type="Pfam" id="PF03105">
    <property type="entry name" value="SPX"/>
    <property type="match status" value="1"/>
</dbReference>
<organism evidence="7 8">
    <name type="scientific">Aulographum hederae CBS 113979</name>
    <dbReference type="NCBI Taxonomy" id="1176131"/>
    <lineage>
        <taxon>Eukaryota</taxon>
        <taxon>Fungi</taxon>
        <taxon>Dikarya</taxon>
        <taxon>Ascomycota</taxon>
        <taxon>Pezizomycotina</taxon>
        <taxon>Dothideomycetes</taxon>
        <taxon>Pleosporomycetidae</taxon>
        <taxon>Aulographales</taxon>
        <taxon>Aulographaceae</taxon>
    </lineage>
</organism>
<evidence type="ECO:0000313" key="7">
    <source>
        <dbReference type="EMBL" id="KAF1988098.1"/>
    </source>
</evidence>
<dbReference type="PANTHER" id="PTHR24198:SF165">
    <property type="entry name" value="ANKYRIN REPEAT-CONTAINING PROTEIN-RELATED"/>
    <property type="match status" value="1"/>
</dbReference>
<name>A0A6G1H563_9PEZI</name>
<dbReference type="PROSITE" id="PS51704">
    <property type="entry name" value="GP_PDE"/>
    <property type="match status" value="1"/>
</dbReference>
<dbReference type="Pfam" id="PF13637">
    <property type="entry name" value="Ank_4"/>
    <property type="match status" value="1"/>
</dbReference>
<dbReference type="Pfam" id="PF12796">
    <property type="entry name" value="Ank_2"/>
    <property type="match status" value="2"/>
</dbReference>
<dbReference type="Gene3D" id="3.20.20.190">
    <property type="entry name" value="Phosphatidylinositol (PI) phosphodiesterase"/>
    <property type="match status" value="1"/>
</dbReference>
<dbReference type="Gene3D" id="1.25.40.20">
    <property type="entry name" value="Ankyrin repeat-containing domain"/>
    <property type="match status" value="1"/>
</dbReference>
<dbReference type="CDD" id="cd14483">
    <property type="entry name" value="SPX_PHO81_NUC-2_like"/>
    <property type="match status" value="1"/>
</dbReference>
<feature type="domain" description="SPX" evidence="5">
    <location>
        <begin position="1"/>
        <end position="159"/>
    </location>
</feature>
<dbReference type="EMBL" id="ML977150">
    <property type="protein sequence ID" value="KAF1988098.1"/>
    <property type="molecule type" value="Genomic_DNA"/>
</dbReference>
<protein>
    <submittedName>
        <fullName evidence="7">Putative cyclin dependent kinase inhibitor Pho81</fullName>
    </submittedName>
</protein>
<dbReference type="GO" id="GO:0008081">
    <property type="term" value="F:phosphoric diester hydrolase activity"/>
    <property type="evidence" value="ECO:0007669"/>
    <property type="project" value="InterPro"/>
</dbReference>
<dbReference type="Pfam" id="PF25329">
    <property type="entry name" value="C2_GDE1"/>
    <property type="match status" value="1"/>
</dbReference>
<gene>
    <name evidence="7" type="ORF">K402DRAFT_329389</name>
</gene>
<dbReference type="SUPFAM" id="SSF48403">
    <property type="entry name" value="Ankyrin repeat"/>
    <property type="match status" value="1"/>
</dbReference>
<dbReference type="PROSITE" id="PS50088">
    <property type="entry name" value="ANK_REPEAT"/>
    <property type="match status" value="3"/>
</dbReference>
<dbReference type="OrthoDB" id="1577640at2759"/>
<dbReference type="PROSITE" id="PS50297">
    <property type="entry name" value="ANK_REP_REGION"/>
    <property type="match status" value="2"/>
</dbReference>
<sequence length="1019" mass="113053">MKFGKHIQKIQLEIPEYAASFVDYKALKRLIKSLSATPLLTAQNEPSDPQASLQANKATFFFKLEGELVKVNTFYLQKEAELKLRLKSLLEKKRAMQSQPNPVSKLSSRYISIEEGFKQFSSHLSKLQQFVEVNALAFSKILKKWDKTSKSREKEIYLSRAVEIQPCFNRDIISDLSDQATSNLLEFSAWADGDEIQYASNHIDSGYQEAIAERSRAQSLERDDGEAESQIIQAVISGNTSVLGEWANRINSFQDARERITRVFLSTADEAPDSSLDLLFSTKLVDLNALDEISNRNILHKASMSGRIKLLDMGLDGSANIRKSDTYGRIPLHYASMHGHVEIVRKLADAAPDTIDFKDHDNFTPLVHAIVKSHLNCVQTLLSRPDHARIDPLGENDHIPLNLACQHGSIPIVKLLLGQNPQVLPDAEGLYPQHLVARSADTPELLLLLKEHGANLDQADKLYQWTPLFHAASEGKVQCLETLLRLGANTDATDEKGLYAMYYATWEGHLECMRLLAAKENGVSSSTSTTSQSLSYPSKPSAPPSSMPAPMGMDADSIPDIHLPPPIIPVRRYGHNFLESKTFVVINFANLGFDPIKFYDTNYPASRLTISSKSSNLIPRNIPLPMQDDAKVISFQIDDLESFSIEFDIYPTFGAKVIARTEATSQIFTGWDRSSGLCLLPLFDPRLRALGEIRFQFQIVKPFVGMPLEITHFATYWKATSQLESHPSAFVTGSSLSGNYVRLFVQLTSAGNVVLYPRWTVNHAGLNIPVQALRLEHVGIIGAEQRSIALKSLKEARPDDIPLIHKALASTVWSLQEVLLMLPAQVNVELHVLYPSSSELEETKPHYVPDMNHYVDSLLKIVFDDARKTREQPNTLNRSVVFSSFNPDICVALNWKQPNYPVLLCNELGVASGASSPTVRSSGRTTISVKEAVHISRNNNLMGLISSSRLLGLAPSLITAIKTAGLVLITDVSEVADVRDERRDPIANTASSAFFGVPEGVDGTLKGNGVLRFNDSIDM</sequence>
<feature type="repeat" description="ANK" evidence="3">
    <location>
        <begin position="327"/>
        <end position="353"/>
    </location>
</feature>
<dbReference type="SMART" id="SM00248">
    <property type="entry name" value="ANK"/>
    <property type="match status" value="7"/>
</dbReference>
<evidence type="ECO:0000259" key="6">
    <source>
        <dbReference type="PROSITE" id="PS51704"/>
    </source>
</evidence>
<dbReference type="Proteomes" id="UP000800041">
    <property type="component" value="Unassembled WGS sequence"/>
</dbReference>
<dbReference type="InterPro" id="IPR057506">
    <property type="entry name" value="C2_GPCPD1"/>
</dbReference>
<evidence type="ECO:0000259" key="5">
    <source>
        <dbReference type="PROSITE" id="PS51382"/>
    </source>
</evidence>
<dbReference type="SUPFAM" id="SSF51695">
    <property type="entry name" value="PLC-like phosphodiesterases"/>
    <property type="match status" value="1"/>
</dbReference>
<keyword evidence="2 3" id="KW-0040">ANK repeat</keyword>
<feature type="compositionally biased region" description="Low complexity" evidence="4">
    <location>
        <begin position="524"/>
        <end position="539"/>
    </location>
</feature>
<feature type="domain" description="GP-PDE" evidence="6">
    <location>
        <begin position="710"/>
        <end position="1016"/>
    </location>
</feature>
<dbReference type="InterPro" id="IPR036770">
    <property type="entry name" value="Ankyrin_rpt-contain_sf"/>
</dbReference>
<reference evidence="7" key="1">
    <citation type="journal article" date="2020" name="Stud. Mycol.">
        <title>101 Dothideomycetes genomes: a test case for predicting lifestyles and emergence of pathogens.</title>
        <authorList>
            <person name="Haridas S."/>
            <person name="Albert R."/>
            <person name="Binder M."/>
            <person name="Bloem J."/>
            <person name="Labutti K."/>
            <person name="Salamov A."/>
            <person name="Andreopoulos B."/>
            <person name="Baker S."/>
            <person name="Barry K."/>
            <person name="Bills G."/>
            <person name="Bluhm B."/>
            <person name="Cannon C."/>
            <person name="Castanera R."/>
            <person name="Culley D."/>
            <person name="Daum C."/>
            <person name="Ezra D."/>
            <person name="Gonzalez J."/>
            <person name="Henrissat B."/>
            <person name="Kuo A."/>
            <person name="Liang C."/>
            <person name="Lipzen A."/>
            <person name="Lutzoni F."/>
            <person name="Magnuson J."/>
            <person name="Mondo S."/>
            <person name="Nolan M."/>
            <person name="Ohm R."/>
            <person name="Pangilinan J."/>
            <person name="Park H.-J."/>
            <person name="Ramirez L."/>
            <person name="Alfaro M."/>
            <person name="Sun H."/>
            <person name="Tritt A."/>
            <person name="Yoshinaga Y."/>
            <person name="Zwiers L.-H."/>
            <person name="Turgeon B."/>
            <person name="Goodwin S."/>
            <person name="Spatafora J."/>
            <person name="Crous P."/>
            <person name="Grigoriev I."/>
        </authorList>
    </citation>
    <scope>NUCLEOTIDE SEQUENCE</scope>
    <source>
        <strain evidence="7">CBS 113979</strain>
    </source>
</reference>
<keyword evidence="1" id="KW-0677">Repeat</keyword>
<proteinExistence type="predicted"/>
<dbReference type="InterPro" id="IPR002110">
    <property type="entry name" value="Ankyrin_rpt"/>
</dbReference>
<feature type="region of interest" description="Disordered" evidence="4">
    <location>
        <begin position="524"/>
        <end position="555"/>
    </location>
</feature>
<evidence type="ECO:0000256" key="2">
    <source>
        <dbReference type="ARBA" id="ARBA00023043"/>
    </source>
</evidence>
<evidence type="ECO:0000313" key="8">
    <source>
        <dbReference type="Proteomes" id="UP000800041"/>
    </source>
</evidence>
<dbReference type="PROSITE" id="PS51382">
    <property type="entry name" value="SPX"/>
    <property type="match status" value="1"/>
</dbReference>
<dbReference type="AlphaFoldDB" id="A0A6G1H563"/>